<gene>
    <name evidence="1" type="ordered locus">Rumal_0717</name>
</gene>
<dbReference type="AlphaFoldDB" id="E6UHL4"/>
<dbReference type="KEGG" id="ral:Rumal_0717"/>
<accession>E6UHL4</accession>
<evidence type="ECO:0008006" key="3">
    <source>
        <dbReference type="Google" id="ProtNLM"/>
    </source>
</evidence>
<dbReference type="RefSeq" id="WP_013497445.1">
    <property type="nucleotide sequence ID" value="NC_014833.1"/>
</dbReference>
<organism evidence="1 2">
    <name type="scientific">Ruminococcus albus (strain ATCC 27210 / DSM 20455 / JCM 14654 / NCDO 2250 / 7)</name>
    <dbReference type="NCBI Taxonomy" id="697329"/>
    <lineage>
        <taxon>Bacteria</taxon>
        <taxon>Bacillati</taxon>
        <taxon>Bacillota</taxon>
        <taxon>Clostridia</taxon>
        <taxon>Eubacteriales</taxon>
        <taxon>Oscillospiraceae</taxon>
        <taxon>Ruminococcus</taxon>
    </lineage>
</organism>
<dbReference type="EMBL" id="CP002403">
    <property type="protein sequence ID" value="ADU21259.1"/>
    <property type="molecule type" value="Genomic_DNA"/>
</dbReference>
<dbReference type="InterPro" id="IPR014942">
    <property type="entry name" value="AbiEii"/>
</dbReference>
<dbReference type="Pfam" id="PF08843">
    <property type="entry name" value="AbiEii"/>
    <property type="match status" value="1"/>
</dbReference>
<evidence type="ECO:0000313" key="2">
    <source>
        <dbReference type="Proteomes" id="UP000006919"/>
    </source>
</evidence>
<dbReference type="OrthoDB" id="9808443at2"/>
<reference evidence="1 2" key="1">
    <citation type="journal article" date="2011" name="J. Bacteriol.">
        <title>Complete genome of the cellulolytic ruminal bacterium Ruminococcus albus 7.</title>
        <authorList>
            <person name="Suen G."/>
            <person name="Stevenson D.M."/>
            <person name="Bruce D.C."/>
            <person name="Chertkov O."/>
            <person name="Copeland A."/>
            <person name="Cheng J.F."/>
            <person name="Detter C."/>
            <person name="Detter J.C."/>
            <person name="Goodwin L.A."/>
            <person name="Han C.S."/>
            <person name="Hauser L.J."/>
            <person name="Ivanova N.N."/>
            <person name="Kyrpides N.C."/>
            <person name="Land M.L."/>
            <person name="Lapidus A."/>
            <person name="Lucas S."/>
            <person name="Ovchinnikova G."/>
            <person name="Pitluck S."/>
            <person name="Tapia R."/>
            <person name="Woyke T."/>
            <person name="Boyum J."/>
            <person name="Mead D."/>
            <person name="Weimer P.J."/>
        </authorList>
    </citation>
    <scope>NUCLEOTIDE SEQUENCE [LARGE SCALE GENOMIC DNA]</scope>
    <source>
        <strain evidence="2">ATCC 27210 / DSM 20455 / JCM 14654 / NCDO 2250 / 7</strain>
    </source>
</reference>
<dbReference type="HOGENOM" id="CLU_067323_1_0_9"/>
<name>E6UHL4_RUMA7</name>
<sequence>MQLTPEQVKCRIKKLAKVKNTDARVLMRIYMMERFLERAANSEYNDNFVIKGGMLVSAMTGVALRSTIDIDTSIRNQNLSAADPRDIIENITAVDLVDGVRFEIKDISDILDEIEYPGIRVILNAVIDRLITPMKIDISTGDAVTPRAIKYDYKLMFDDRSIKLWSYDLETILAEKLRTILARSVLNTRMRDFYDIYILLSLYENKIDGTVFREAFDAACQKRGTVNLIQNAPAIIANINEDNTLHKLWGAYQKKYPYAKKIQYDDIMDGVKSLFGKLA</sequence>
<protein>
    <recommendedName>
        <fullName evidence="3">Nucleotidyl transferase AbiEii toxin, Type IV TA system</fullName>
    </recommendedName>
</protein>
<evidence type="ECO:0000313" key="1">
    <source>
        <dbReference type="EMBL" id="ADU21259.1"/>
    </source>
</evidence>
<dbReference type="Proteomes" id="UP000006919">
    <property type="component" value="Chromosome"/>
</dbReference>
<dbReference type="eggNOG" id="COG2253">
    <property type="taxonomic scope" value="Bacteria"/>
</dbReference>
<proteinExistence type="predicted"/>
<dbReference type="STRING" id="697329.Rumal_0717"/>